<sequence length="186" mass="20892">MAAPLTIFRTTLLVLEWIAAFVTCGIAASLFRDAKFFDEVFVDAHMLNLKPFLAFTIAWVVIAWLVVSFLLILICLGFRTRTYLPARLERWTQSILTLAFWLVSGTVVSAKQLPSVASVEIDFGTHAEFNTILMVMLWINFTLSFVSVTACWIQIRGGGDEVERETTKINMEIADRELDLPGIVVA</sequence>
<protein>
    <recommendedName>
        <fullName evidence="4">MARVEL domain-containing protein</fullName>
    </recommendedName>
</protein>
<feature type="transmembrane region" description="Helical" evidence="1">
    <location>
        <begin position="90"/>
        <end position="110"/>
    </location>
</feature>
<keyword evidence="3" id="KW-1185">Reference proteome</keyword>
<name>A0AAV8UJN6_9RHOD</name>
<accession>A0AAV8UJN6</accession>
<dbReference type="AlphaFoldDB" id="A0AAV8UJN6"/>
<feature type="transmembrane region" description="Helical" evidence="1">
    <location>
        <begin position="52"/>
        <end position="78"/>
    </location>
</feature>
<evidence type="ECO:0000313" key="2">
    <source>
        <dbReference type="EMBL" id="KAJ8902564.1"/>
    </source>
</evidence>
<feature type="transmembrane region" description="Helical" evidence="1">
    <location>
        <begin position="12"/>
        <end position="32"/>
    </location>
</feature>
<dbReference type="EMBL" id="JAMWBK010000009">
    <property type="protein sequence ID" value="KAJ8902564.1"/>
    <property type="molecule type" value="Genomic_DNA"/>
</dbReference>
<evidence type="ECO:0000256" key="1">
    <source>
        <dbReference type="SAM" id="Phobius"/>
    </source>
</evidence>
<keyword evidence="1" id="KW-0472">Membrane</keyword>
<comment type="caution">
    <text evidence="2">The sequence shown here is derived from an EMBL/GenBank/DDBJ whole genome shotgun (WGS) entry which is preliminary data.</text>
</comment>
<proteinExistence type="predicted"/>
<evidence type="ECO:0008006" key="4">
    <source>
        <dbReference type="Google" id="ProtNLM"/>
    </source>
</evidence>
<organism evidence="2 3">
    <name type="scientific">Rhodosorus marinus</name>
    <dbReference type="NCBI Taxonomy" id="101924"/>
    <lineage>
        <taxon>Eukaryota</taxon>
        <taxon>Rhodophyta</taxon>
        <taxon>Stylonematophyceae</taxon>
        <taxon>Stylonematales</taxon>
        <taxon>Stylonemataceae</taxon>
        <taxon>Rhodosorus</taxon>
    </lineage>
</organism>
<dbReference type="Proteomes" id="UP001157974">
    <property type="component" value="Unassembled WGS sequence"/>
</dbReference>
<gene>
    <name evidence="2" type="ORF">NDN08_006966</name>
</gene>
<feature type="transmembrane region" description="Helical" evidence="1">
    <location>
        <begin position="130"/>
        <end position="155"/>
    </location>
</feature>
<keyword evidence="1" id="KW-0812">Transmembrane</keyword>
<reference evidence="2 3" key="1">
    <citation type="journal article" date="2023" name="Nat. Commun.">
        <title>Origin of minicircular mitochondrial genomes in red algae.</title>
        <authorList>
            <person name="Lee Y."/>
            <person name="Cho C.H."/>
            <person name="Lee Y.M."/>
            <person name="Park S.I."/>
            <person name="Yang J.H."/>
            <person name="West J.A."/>
            <person name="Bhattacharya D."/>
            <person name="Yoon H.S."/>
        </authorList>
    </citation>
    <scope>NUCLEOTIDE SEQUENCE [LARGE SCALE GENOMIC DNA]</scope>
    <source>
        <strain evidence="2 3">CCMP1338</strain>
        <tissue evidence="2">Whole cell</tissue>
    </source>
</reference>
<keyword evidence="1" id="KW-1133">Transmembrane helix</keyword>
<evidence type="ECO:0000313" key="3">
    <source>
        <dbReference type="Proteomes" id="UP001157974"/>
    </source>
</evidence>